<name>A0A816XS94_BRANA</name>
<protein>
    <submittedName>
        <fullName evidence="2">(rape) hypothetical protein</fullName>
    </submittedName>
</protein>
<reference evidence="2" key="1">
    <citation type="submission" date="2021-01" db="EMBL/GenBank/DDBJ databases">
        <authorList>
            <consortium name="Genoscope - CEA"/>
            <person name="William W."/>
        </authorList>
    </citation>
    <scope>NUCLEOTIDE SEQUENCE</scope>
</reference>
<dbReference type="EMBL" id="HG994355">
    <property type="protein sequence ID" value="CAF2150211.1"/>
    <property type="molecule type" value="Genomic_DNA"/>
</dbReference>
<feature type="compositionally biased region" description="Polar residues" evidence="1">
    <location>
        <begin position="83"/>
        <end position="93"/>
    </location>
</feature>
<dbReference type="AlphaFoldDB" id="A0A816XS94"/>
<feature type="compositionally biased region" description="Basic and acidic residues" evidence="1">
    <location>
        <begin position="65"/>
        <end position="80"/>
    </location>
</feature>
<proteinExistence type="predicted"/>
<gene>
    <name evidence="2" type="ORF">DARMORV10_A01P18390.1</name>
</gene>
<organism evidence="2">
    <name type="scientific">Brassica napus</name>
    <name type="common">Rape</name>
    <dbReference type="NCBI Taxonomy" id="3708"/>
    <lineage>
        <taxon>Eukaryota</taxon>
        <taxon>Viridiplantae</taxon>
        <taxon>Streptophyta</taxon>
        <taxon>Embryophyta</taxon>
        <taxon>Tracheophyta</taxon>
        <taxon>Spermatophyta</taxon>
        <taxon>Magnoliopsida</taxon>
        <taxon>eudicotyledons</taxon>
        <taxon>Gunneridae</taxon>
        <taxon>Pentapetalae</taxon>
        <taxon>rosids</taxon>
        <taxon>malvids</taxon>
        <taxon>Brassicales</taxon>
        <taxon>Brassicaceae</taxon>
        <taxon>Brassiceae</taxon>
        <taxon>Brassica</taxon>
    </lineage>
</organism>
<feature type="region of interest" description="Disordered" evidence="1">
    <location>
        <begin position="1"/>
        <end position="126"/>
    </location>
</feature>
<feature type="compositionally biased region" description="Polar residues" evidence="1">
    <location>
        <begin position="1"/>
        <end position="20"/>
    </location>
</feature>
<accession>A0A816XS94</accession>
<dbReference type="Proteomes" id="UP001295469">
    <property type="component" value="Chromosome A01"/>
</dbReference>
<evidence type="ECO:0000313" key="2">
    <source>
        <dbReference type="EMBL" id="CAF2150211.1"/>
    </source>
</evidence>
<feature type="compositionally biased region" description="Polar residues" evidence="1">
    <location>
        <begin position="102"/>
        <end position="117"/>
    </location>
</feature>
<sequence>MGSSRATSQPDNTKRSTTSPVAEPPMRMSSPQVFDMTTHHEHNNRSPTNMILSVQPELDPSSSGEEMRGHTSRTRSDQHTRRQSLTPIEITTSKTDEGKLVAQTNNKTQQHPIQSRNLCRKVIPQP</sequence>
<evidence type="ECO:0000256" key="1">
    <source>
        <dbReference type="SAM" id="MobiDB-lite"/>
    </source>
</evidence>